<dbReference type="RefSeq" id="WP_377379624.1">
    <property type="nucleotide sequence ID" value="NZ_JBHSSW010000017.1"/>
</dbReference>
<protein>
    <recommendedName>
        <fullName evidence="3">Response regulatory domain-containing protein</fullName>
    </recommendedName>
</protein>
<evidence type="ECO:0000256" key="1">
    <source>
        <dbReference type="PROSITE-ProRule" id="PRU00169"/>
    </source>
</evidence>
<comment type="caution">
    <text evidence="1">Lacks conserved residue(s) required for the propagation of feature annotation.</text>
</comment>
<dbReference type="Gene3D" id="3.40.50.2300">
    <property type="match status" value="1"/>
</dbReference>
<dbReference type="InterPro" id="IPR001789">
    <property type="entry name" value="Sig_transdc_resp-reg_receiver"/>
</dbReference>
<accession>A0ABW1SBS9</accession>
<feature type="domain" description="Response regulatory" evidence="3">
    <location>
        <begin position="1"/>
        <end position="107"/>
    </location>
</feature>
<name>A0ABW1SBS9_9PROT</name>
<sequence length="319" mass="35120">MEVLRGIGLSNDNVHFENSEQVIEYGTGQFDADIALLSHGQDEPLNLHVVEQLRRSADNSIRELPIVLLSSMATKSLILQARDAGVDEIVMRPVAPAQLKTKLRQLIEAPRPFITASNYVGPCRRRHDSESYAGLRRRLDDFEKHAIREMKSAPDADDLARAVSELRSACGELSDERMGLIARVRETAERTMRLAEETQDEPLARTAAAVKLYLDGVGASNLVEPHVLETGINALTQLAVLPKSYHGARQAVASLMNVAVRKKLAHYRNRGLGLDPESEDLLDKINTGSTSEQIAGKPSDDDDDAFDLDDIAPIRQAKA</sequence>
<evidence type="ECO:0000256" key="2">
    <source>
        <dbReference type="SAM" id="MobiDB-lite"/>
    </source>
</evidence>
<dbReference type="SUPFAM" id="SSF52172">
    <property type="entry name" value="CheY-like"/>
    <property type="match status" value="1"/>
</dbReference>
<dbReference type="Proteomes" id="UP001596303">
    <property type="component" value="Unassembled WGS sequence"/>
</dbReference>
<gene>
    <name evidence="4" type="ORF">ACFQDM_12770</name>
</gene>
<evidence type="ECO:0000313" key="4">
    <source>
        <dbReference type="EMBL" id="MFC6198959.1"/>
    </source>
</evidence>
<organism evidence="4 5">
    <name type="scientific">Ponticaulis profundi</name>
    <dbReference type="NCBI Taxonomy" id="2665222"/>
    <lineage>
        <taxon>Bacteria</taxon>
        <taxon>Pseudomonadati</taxon>
        <taxon>Pseudomonadota</taxon>
        <taxon>Alphaproteobacteria</taxon>
        <taxon>Hyphomonadales</taxon>
        <taxon>Hyphomonadaceae</taxon>
        <taxon>Ponticaulis</taxon>
    </lineage>
</organism>
<dbReference type="InterPro" id="IPR011006">
    <property type="entry name" value="CheY-like_superfamily"/>
</dbReference>
<evidence type="ECO:0000313" key="5">
    <source>
        <dbReference type="Proteomes" id="UP001596303"/>
    </source>
</evidence>
<feature type="region of interest" description="Disordered" evidence="2">
    <location>
        <begin position="288"/>
        <end position="307"/>
    </location>
</feature>
<proteinExistence type="predicted"/>
<keyword evidence="5" id="KW-1185">Reference proteome</keyword>
<evidence type="ECO:0000259" key="3">
    <source>
        <dbReference type="PROSITE" id="PS50110"/>
    </source>
</evidence>
<dbReference type="PROSITE" id="PS50110">
    <property type="entry name" value="RESPONSE_REGULATORY"/>
    <property type="match status" value="1"/>
</dbReference>
<reference evidence="5" key="1">
    <citation type="journal article" date="2019" name="Int. J. Syst. Evol. Microbiol.">
        <title>The Global Catalogue of Microorganisms (GCM) 10K type strain sequencing project: providing services to taxonomists for standard genome sequencing and annotation.</title>
        <authorList>
            <consortium name="The Broad Institute Genomics Platform"/>
            <consortium name="The Broad Institute Genome Sequencing Center for Infectious Disease"/>
            <person name="Wu L."/>
            <person name="Ma J."/>
        </authorList>
    </citation>
    <scope>NUCLEOTIDE SEQUENCE [LARGE SCALE GENOMIC DNA]</scope>
    <source>
        <strain evidence="5">CGMCC-1.15741</strain>
    </source>
</reference>
<dbReference type="EMBL" id="JBHSSW010000017">
    <property type="protein sequence ID" value="MFC6198959.1"/>
    <property type="molecule type" value="Genomic_DNA"/>
</dbReference>
<comment type="caution">
    <text evidence="4">The sequence shown here is derived from an EMBL/GenBank/DDBJ whole genome shotgun (WGS) entry which is preliminary data.</text>
</comment>